<feature type="region of interest" description="Disordered" evidence="1">
    <location>
        <begin position="276"/>
        <end position="300"/>
    </location>
</feature>
<organism evidence="2">
    <name type="scientific">freshwater metagenome</name>
    <dbReference type="NCBI Taxonomy" id="449393"/>
    <lineage>
        <taxon>unclassified sequences</taxon>
        <taxon>metagenomes</taxon>
        <taxon>ecological metagenomes</taxon>
    </lineage>
</organism>
<name>A0A6J7VU31_9ZZZZ</name>
<dbReference type="AlphaFoldDB" id="A0A6J7VU31"/>
<proteinExistence type="predicted"/>
<accession>A0A6J7VU31</accession>
<evidence type="ECO:0000256" key="1">
    <source>
        <dbReference type="SAM" id="MobiDB-lite"/>
    </source>
</evidence>
<protein>
    <submittedName>
        <fullName evidence="2">Unannotated protein</fullName>
    </submittedName>
</protein>
<dbReference type="EMBL" id="CAFBRV010000005">
    <property type="protein sequence ID" value="CAB5104296.1"/>
    <property type="molecule type" value="Genomic_DNA"/>
</dbReference>
<sequence>MKKILSSSAVVAAIIAMLSTTIVPSQAATLRVPKQSFVACAVQNGIYCIESITVTTAQGKVVPMQWVPSGQAVPAQPVNNGISFAPVAKVIKGVVKENDWWTTQYIRDALISGTTTYFDISSLINTAEYPEIGARYDSTLKSYDITKPVDFFSTTIDCWDAKTNSSSKQSASTCYKGGVAAVNDGEVKFIFQYATDKLAASAAKDMQTATWIDLKPLATLGQQPTINARYDATAKTFSKMEPLYTPIWVTNNSLVNGWDVAGTLATLPTIEAVPTASPDASAGSATTSAGSATASPSASPSVAAGSGEVAAVTDASSAPDAQGVVPAALAPNEVTAVLPPVEAGRALTGRWTSPLWNTLGLGSIGYDGLFVDAKAANEFVNHLFIDVVPTLTAKDNKVNLAGQVGNKAFAVSLDSDIVISVKVRTGEMKVGVSVAVGVDTQITTTAGKDYTTLTVEGTAVTVPLAKTAADCTGEKGVAKANVRQFQTLIIVQNDLSGFGIDGTSGNMYVGSNGVCSLTTPTWDPTEKSFSWTTAAPHFAPDGTTVNLGFYKAVIPFKDAALLWGLTNPADAATSLVVSVTTEAGGSTAAISTVSAKNGNIIIDVSGFQYSRPKLKIKMRNGYKPSVKTVKNLPAPKYTITCALGATTKKIVGTAPKCPKGFKKVGARS</sequence>
<reference evidence="2" key="1">
    <citation type="submission" date="2020-05" db="EMBL/GenBank/DDBJ databases">
        <authorList>
            <person name="Chiriac C."/>
            <person name="Salcher M."/>
            <person name="Ghai R."/>
            <person name="Kavagutti S V."/>
        </authorList>
    </citation>
    <scope>NUCLEOTIDE SEQUENCE</scope>
</reference>
<evidence type="ECO:0000313" key="2">
    <source>
        <dbReference type="EMBL" id="CAB5104296.1"/>
    </source>
</evidence>
<gene>
    <name evidence="2" type="ORF">UFOPK4410_00137</name>
</gene>